<evidence type="ECO:0000256" key="7">
    <source>
        <dbReference type="ARBA" id="ARBA00022729"/>
    </source>
</evidence>
<evidence type="ECO:0000256" key="3">
    <source>
        <dbReference type="ARBA" id="ARBA00004172"/>
    </source>
</evidence>
<comment type="subcellular location">
    <subcellularLocation>
        <location evidence="4">Cell projection</location>
        <location evidence="4">Dendrite</location>
    </subcellularLocation>
    <subcellularLocation>
        <location evidence="17">Cell projection</location>
        <location evidence="17">Growth cone membrane</location>
        <topology evidence="17">Single-pass type I membrane protein</topology>
    </subcellularLocation>
    <subcellularLocation>
        <location evidence="15">Cytoplasmic vesicle</location>
        <location evidence="15">Secretory vesicle</location>
        <location evidence="15">Synaptic vesicle membrane</location>
        <topology evidence="15">Single-pass type I membrane protein</topology>
    </subcellularLocation>
    <subcellularLocation>
        <location evidence="2">Early endosome membrane</location>
        <topology evidence="2">Single-pass type I membrane protein</topology>
    </subcellularLocation>
    <subcellularLocation>
        <location evidence="1">Endoplasmic reticulum-Golgi intermediate compartment membrane</location>
        <topology evidence="1">Single-pass type I membrane protein</topology>
    </subcellularLocation>
    <subcellularLocation>
        <location evidence="20">Membrane</location>
        <topology evidence="20">Single-pass type I membrane protein</topology>
    </subcellularLocation>
    <subcellularLocation>
        <location evidence="3">Recycling endosome</location>
    </subcellularLocation>
</comment>
<evidence type="ECO:0000256" key="8">
    <source>
        <dbReference type="ARBA" id="ARBA00022753"/>
    </source>
</evidence>
<dbReference type="PROSITE" id="PS51407">
    <property type="entry name" value="LAMP_3"/>
    <property type="match status" value="1"/>
</dbReference>
<comment type="caution">
    <text evidence="20">Lacks conserved residue(s) required for the propagation of feature annotation.</text>
</comment>
<evidence type="ECO:0000256" key="16">
    <source>
        <dbReference type="ARBA" id="ARBA00053950"/>
    </source>
</evidence>
<evidence type="ECO:0000256" key="15">
    <source>
        <dbReference type="ARBA" id="ARBA00029428"/>
    </source>
</evidence>
<evidence type="ECO:0000256" key="11">
    <source>
        <dbReference type="ARBA" id="ARBA00023136"/>
    </source>
</evidence>
<feature type="domain" description="Lysosome-associated membrane glycoprotein 2-like luminal" evidence="22">
    <location>
        <begin position="25"/>
        <end position="145"/>
    </location>
</feature>
<keyword evidence="24" id="KW-1185">Reference proteome</keyword>
<evidence type="ECO:0000256" key="10">
    <source>
        <dbReference type="ARBA" id="ARBA00023018"/>
    </source>
</evidence>
<protein>
    <recommendedName>
        <fullName evidence="18">Lysosome-associated membrane glycoprotein 5</fullName>
    </recommendedName>
    <alternativeName>
        <fullName evidence="19">Lysosome-associated membrane protein 5</fullName>
    </alternativeName>
</protein>
<evidence type="ECO:0000256" key="4">
    <source>
        <dbReference type="ARBA" id="ARBA00004279"/>
    </source>
</evidence>
<keyword evidence="12" id="KW-0325">Glycoprotein</keyword>
<dbReference type="InterPro" id="IPR002000">
    <property type="entry name" value="Lysosome-assoc_membr_glycop"/>
</dbReference>
<gene>
    <name evidence="23" type="ORF">GSLYS_00001771001</name>
</gene>
<evidence type="ECO:0000256" key="18">
    <source>
        <dbReference type="ARBA" id="ARBA00074379"/>
    </source>
</evidence>
<evidence type="ECO:0000256" key="6">
    <source>
        <dbReference type="ARBA" id="ARBA00022692"/>
    </source>
</evidence>
<comment type="caution">
    <text evidence="23">The sequence shown here is derived from an EMBL/GenBank/DDBJ whole genome shotgun (WGS) entry which is preliminary data.</text>
</comment>
<feature type="transmembrane region" description="Helical" evidence="21">
    <location>
        <begin position="169"/>
        <end position="192"/>
    </location>
</feature>
<evidence type="ECO:0000256" key="2">
    <source>
        <dbReference type="ARBA" id="ARBA00004158"/>
    </source>
</evidence>
<keyword evidence="11 20" id="KW-0472">Membrane</keyword>
<comment type="similarity">
    <text evidence="5 20">Belongs to the LAMP family.</text>
</comment>
<dbReference type="Pfam" id="PF01299">
    <property type="entry name" value="Lamp2-like_luminal"/>
    <property type="match status" value="1"/>
</dbReference>
<accession>A0AAV2H5X0</accession>
<dbReference type="EMBL" id="CAXITT010000019">
    <property type="protein sequence ID" value="CAL1527601.1"/>
    <property type="molecule type" value="Genomic_DNA"/>
</dbReference>
<dbReference type="GO" id="GO:0005886">
    <property type="term" value="C:plasma membrane"/>
    <property type="evidence" value="ECO:0007669"/>
    <property type="project" value="UniProtKB-SubCell"/>
</dbReference>
<evidence type="ECO:0000256" key="19">
    <source>
        <dbReference type="ARBA" id="ARBA00076257"/>
    </source>
</evidence>
<evidence type="ECO:0000256" key="13">
    <source>
        <dbReference type="ARBA" id="ARBA00023273"/>
    </source>
</evidence>
<evidence type="ECO:0000256" key="1">
    <source>
        <dbReference type="ARBA" id="ARBA00004151"/>
    </source>
</evidence>
<dbReference type="Gene3D" id="2.40.160.110">
    <property type="match status" value="1"/>
</dbReference>
<evidence type="ECO:0000256" key="14">
    <source>
        <dbReference type="ARBA" id="ARBA00023329"/>
    </source>
</evidence>
<dbReference type="GO" id="GO:0005765">
    <property type="term" value="C:lysosomal membrane"/>
    <property type="evidence" value="ECO:0007669"/>
    <property type="project" value="TreeGrafter"/>
</dbReference>
<keyword evidence="7" id="KW-0732">Signal</keyword>
<evidence type="ECO:0000256" key="21">
    <source>
        <dbReference type="SAM" id="Phobius"/>
    </source>
</evidence>
<reference evidence="23 24" key="1">
    <citation type="submission" date="2024-04" db="EMBL/GenBank/DDBJ databases">
        <authorList>
            <consortium name="Genoscope - CEA"/>
            <person name="William W."/>
        </authorList>
    </citation>
    <scope>NUCLEOTIDE SEQUENCE [LARGE SCALE GENOMIC DNA]</scope>
</reference>
<dbReference type="InterPro" id="IPR048528">
    <property type="entry name" value="Lamp2-like_luminal"/>
</dbReference>
<sequence length="209" mass="23201">MQVSYRVPEVIVHETYIAFADIQLPEDVNAQGLCSDNVSRLLLDWGNKTFQVNLTFTRKDPDDESKNSTWSLAAIAISYDLSNTDVFKASTLDDIVTVERQHLSLFTTQVGNTYKCDSDVIVQVGSNERGVSVTFHDVRLAAFGVTSTEFPAGVELCSAADHASRHEEILVPLIVACCLSLVVVIIVIAYVISRKVQEAREQSEYRQMP</sequence>
<dbReference type="AlphaFoldDB" id="A0AAV2H5X0"/>
<dbReference type="Proteomes" id="UP001497497">
    <property type="component" value="Unassembled WGS sequence"/>
</dbReference>
<dbReference type="GO" id="GO:0072594">
    <property type="term" value="P:establishment of protein localization to organelle"/>
    <property type="evidence" value="ECO:0007669"/>
    <property type="project" value="TreeGrafter"/>
</dbReference>
<evidence type="ECO:0000313" key="24">
    <source>
        <dbReference type="Proteomes" id="UP001497497"/>
    </source>
</evidence>
<evidence type="ECO:0000259" key="22">
    <source>
        <dbReference type="Pfam" id="PF01299"/>
    </source>
</evidence>
<keyword evidence="13" id="KW-0966">Cell projection</keyword>
<organism evidence="23 24">
    <name type="scientific">Lymnaea stagnalis</name>
    <name type="common">Great pond snail</name>
    <name type="synonym">Helix stagnalis</name>
    <dbReference type="NCBI Taxonomy" id="6523"/>
    <lineage>
        <taxon>Eukaryota</taxon>
        <taxon>Metazoa</taxon>
        <taxon>Spiralia</taxon>
        <taxon>Lophotrochozoa</taxon>
        <taxon>Mollusca</taxon>
        <taxon>Gastropoda</taxon>
        <taxon>Heterobranchia</taxon>
        <taxon>Euthyneura</taxon>
        <taxon>Panpulmonata</taxon>
        <taxon>Hygrophila</taxon>
        <taxon>Lymnaeoidea</taxon>
        <taxon>Lymnaeidae</taxon>
        <taxon>Lymnaea</taxon>
    </lineage>
</organism>
<evidence type="ECO:0000256" key="9">
    <source>
        <dbReference type="ARBA" id="ARBA00022989"/>
    </source>
</evidence>
<dbReference type="PANTHER" id="PTHR11506">
    <property type="entry name" value="LYSOSOME-ASSOCIATED MEMBRANE GLYCOPROTEIN"/>
    <property type="match status" value="1"/>
</dbReference>
<evidence type="ECO:0000256" key="12">
    <source>
        <dbReference type="ARBA" id="ARBA00023180"/>
    </source>
</evidence>
<evidence type="ECO:0000313" key="23">
    <source>
        <dbReference type="EMBL" id="CAL1527601.1"/>
    </source>
</evidence>
<keyword evidence="9 21" id="KW-1133">Transmembrane helix</keyword>
<dbReference type="PANTHER" id="PTHR11506:SF35">
    <property type="entry name" value="LYSOSOME-ASSOCIATED MEMBRANE GLYCOPROTEIN 5"/>
    <property type="match status" value="1"/>
</dbReference>
<evidence type="ECO:0000256" key="5">
    <source>
        <dbReference type="ARBA" id="ARBA00009644"/>
    </source>
</evidence>
<evidence type="ECO:0000256" key="17">
    <source>
        <dbReference type="ARBA" id="ARBA00060492"/>
    </source>
</evidence>
<proteinExistence type="inferred from homology"/>
<evidence type="ECO:0000256" key="20">
    <source>
        <dbReference type="PROSITE-ProRule" id="PRU00740"/>
    </source>
</evidence>
<keyword evidence="10" id="KW-0770">Synapse</keyword>
<dbReference type="GO" id="GO:0031902">
    <property type="term" value="C:late endosome membrane"/>
    <property type="evidence" value="ECO:0007669"/>
    <property type="project" value="TreeGrafter"/>
</dbReference>
<keyword evidence="8" id="KW-0967">Endosome</keyword>
<comment type="function">
    <text evidence="16">Plays a role in short-term synaptic plasticity in a subset of GABAergic neurons in the brain.</text>
</comment>
<keyword evidence="14" id="KW-0968">Cytoplasmic vesicle</keyword>
<name>A0AAV2H5X0_LYMST</name>
<keyword evidence="6 20" id="KW-0812">Transmembrane</keyword>